<dbReference type="GO" id="GO:0004497">
    <property type="term" value="F:monooxygenase activity"/>
    <property type="evidence" value="ECO:0007669"/>
    <property type="project" value="InterPro"/>
</dbReference>
<sequence length="101" mass="11390">MRLAPPLQGGFRKAMTDFIFNGFFIPKSWKVRYLCVGTYINMIIQFPVLCTSYYIDRIYVRSCIGVQIQLGMAMGQVGAGFVKPKPMGLSVKKTGGKTRWV</sequence>
<keyword evidence="2" id="KW-1185">Reference proteome</keyword>
<dbReference type="Proteomes" id="UP001154282">
    <property type="component" value="Unassembled WGS sequence"/>
</dbReference>
<comment type="caution">
    <text evidence="1">The sequence shown here is derived from an EMBL/GenBank/DDBJ whole genome shotgun (WGS) entry which is preliminary data.</text>
</comment>
<name>A0AAV0MDG5_9ROSI</name>
<dbReference type="GO" id="GO:0020037">
    <property type="term" value="F:heme binding"/>
    <property type="evidence" value="ECO:0007669"/>
    <property type="project" value="InterPro"/>
</dbReference>
<dbReference type="AlphaFoldDB" id="A0AAV0MDG5"/>
<evidence type="ECO:0000313" key="1">
    <source>
        <dbReference type="EMBL" id="CAI0444792.1"/>
    </source>
</evidence>
<organism evidence="1 2">
    <name type="scientific">Linum tenue</name>
    <dbReference type="NCBI Taxonomy" id="586396"/>
    <lineage>
        <taxon>Eukaryota</taxon>
        <taxon>Viridiplantae</taxon>
        <taxon>Streptophyta</taxon>
        <taxon>Embryophyta</taxon>
        <taxon>Tracheophyta</taxon>
        <taxon>Spermatophyta</taxon>
        <taxon>Magnoliopsida</taxon>
        <taxon>eudicotyledons</taxon>
        <taxon>Gunneridae</taxon>
        <taxon>Pentapetalae</taxon>
        <taxon>rosids</taxon>
        <taxon>fabids</taxon>
        <taxon>Malpighiales</taxon>
        <taxon>Linaceae</taxon>
        <taxon>Linum</taxon>
    </lineage>
</organism>
<dbReference type="InterPro" id="IPR036396">
    <property type="entry name" value="Cyt_P450_sf"/>
</dbReference>
<gene>
    <name evidence="1" type="ORF">LITE_LOCUS28248</name>
</gene>
<dbReference type="EMBL" id="CAMGYJ010000007">
    <property type="protein sequence ID" value="CAI0444792.1"/>
    <property type="molecule type" value="Genomic_DNA"/>
</dbReference>
<reference evidence="1" key="1">
    <citation type="submission" date="2022-08" db="EMBL/GenBank/DDBJ databases">
        <authorList>
            <person name="Gutierrez-Valencia J."/>
        </authorList>
    </citation>
    <scope>NUCLEOTIDE SEQUENCE</scope>
</reference>
<evidence type="ECO:0000313" key="2">
    <source>
        <dbReference type="Proteomes" id="UP001154282"/>
    </source>
</evidence>
<dbReference type="GO" id="GO:0005506">
    <property type="term" value="F:iron ion binding"/>
    <property type="evidence" value="ECO:0007669"/>
    <property type="project" value="InterPro"/>
</dbReference>
<dbReference type="GO" id="GO:0016705">
    <property type="term" value="F:oxidoreductase activity, acting on paired donors, with incorporation or reduction of molecular oxygen"/>
    <property type="evidence" value="ECO:0007669"/>
    <property type="project" value="InterPro"/>
</dbReference>
<accession>A0AAV0MDG5</accession>
<protein>
    <submittedName>
        <fullName evidence="1">Uncharacterized protein</fullName>
    </submittedName>
</protein>
<proteinExistence type="predicted"/>
<dbReference type="SUPFAM" id="SSF48264">
    <property type="entry name" value="Cytochrome P450"/>
    <property type="match status" value="1"/>
</dbReference>